<evidence type="ECO:0000259" key="8">
    <source>
        <dbReference type="Pfam" id="PF20684"/>
    </source>
</evidence>
<feature type="transmembrane region" description="Helical" evidence="7">
    <location>
        <begin position="129"/>
        <end position="151"/>
    </location>
</feature>
<dbReference type="InterPro" id="IPR049326">
    <property type="entry name" value="Rhodopsin_dom_fungi"/>
</dbReference>
<evidence type="ECO:0000256" key="4">
    <source>
        <dbReference type="ARBA" id="ARBA00023136"/>
    </source>
</evidence>
<dbReference type="AlphaFoldDB" id="A0AAD5RFT8"/>
<keyword evidence="4 7" id="KW-0472">Membrane</keyword>
<keyword evidence="3 7" id="KW-1133">Transmembrane helix</keyword>
<name>A0AAD5RFT8_9PEZI</name>
<evidence type="ECO:0000256" key="7">
    <source>
        <dbReference type="SAM" id="Phobius"/>
    </source>
</evidence>
<feature type="transmembrane region" description="Helical" evidence="7">
    <location>
        <begin position="249"/>
        <end position="270"/>
    </location>
</feature>
<dbReference type="PANTHER" id="PTHR33048">
    <property type="entry name" value="PTH11-LIKE INTEGRAL MEMBRANE PROTEIN (AFU_ORTHOLOGUE AFUA_5G11245)"/>
    <property type="match status" value="1"/>
</dbReference>
<feature type="transmembrane region" description="Helical" evidence="7">
    <location>
        <begin position="51"/>
        <end position="74"/>
    </location>
</feature>
<dbReference type="GO" id="GO:0016020">
    <property type="term" value="C:membrane"/>
    <property type="evidence" value="ECO:0007669"/>
    <property type="project" value="UniProtKB-SubCell"/>
</dbReference>
<feature type="transmembrane region" description="Helical" evidence="7">
    <location>
        <begin position="18"/>
        <end position="39"/>
    </location>
</feature>
<feature type="region of interest" description="Disordered" evidence="6">
    <location>
        <begin position="320"/>
        <end position="388"/>
    </location>
</feature>
<proteinExistence type="inferred from homology"/>
<feature type="domain" description="Rhodopsin" evidence="8">
    <location>
        <begin position="35"/>
        <end position="271"/>
    </location>
</feature>
<feature type="transmembrane region" description="Helical" evidence="7">
    <location>
        <begin position="175"/>
        <end position="196"/>
    </location>
</feature>
<comment type="similarity">
    <text evidence="5">Belongs to the SAT4 family.</text>
</comment>
<evidence type="ECO:0000256" key="6">
    <source>
        <dbReference type="SAM" id="MobiDB-lite"/>
    </source>
</evidence>
<feature type="transmembrane region" description="Helical" evidence="7">
    <location>
        <begin position="208"/>
        <end position="229"/>
    </location>
</feature>
<evidence type="ECO:0000256" key="3">
    <source>
        <dbReference type="ARBA" id="ARBA00022989"/>
    </source>
</evidence>
<comment type="subcellular location">
    <subcellularLocation>
        <location evidence="1">Membrane</location>
        <topology evidence="1">Multi-pass membrane protein</topology>
    </subcellularLocation>
</comment>
<protein>
    <recommendedName>
        <fullName evidence="8">Rhodopsin domain-containing protein</fullName>
    </recommendedName>
</protein>
<organism evidence="9 10">
    <name type="scientific">Zalerion maritima</name>
    <dbReference type="NCBI Taxonomy" id="339359"/>
    <lineage>
        <taxon>Eukaryota</taxon>
        <taxon>Fungi</taxon>
        <taxon>Dikarya</taxon>
        <taxon>Ascomycota</taxon>
        <taxon>Pezizomycotina</taxon>
        <taxon>Sordariomycetes</taxon>
        <taxon>Lulworthiomycetidae</taxon>
        <taxon>Lulworthiales</taxon>
        <taxon>Lulworthiaceae</taxon>
        <taxon>Zalerion</taxon>
    </lineage>
</organism>
<comment type="caution">
    <text evidence="9">The sequence shown here is derived from an EMBL/GenBank/DDBJ whole genome shotgun (WGS) entry which is preliminary data.</text>
</comment>
<reference evidence="9" key="1">
    <citation type="submission" date="2022-07" db="EMBL/GenBank/DDBJ databases">
        <title>Draft genome sequence of Zalerion maritima ATCC 34329, a (micro)plastics degrading marine fungus.</title>
        <authorList>
            <person name="Paco A."/>
            <person name="Goncalves M.F.M."/>
            <person name="Rocha-Santos T.A.P."/>
            <person name="Alves A."/>
        </authorList>
    </citation>
    <scope>NUCLEOTIDE SEQUENCE</scope>
    <source>
        <strain evidence="9">ATCC 34329</strain>
    </source>
</reference>
<dbReference type="InterPro" id="IPR052337">
    <property type="entry name" value="SAT4-like"/>
</dbReference>
<accession>A0AAD5RFT8</accession>
<sequence length="410" mass="44861">MVAAVEDNVAGDSNASMVYIPVGVFSVICPIVVALRFWTRLRKGGHLESDDWAITASLFFSLASSGVMIASCQYGYGQHAANLTTSNKIETLRYFWLCQITYKASINLTKCSIIFLYKRIFGGVKWFRLACWLVICCVAVYCVASVVATIFQCTPVSRAFNKSIEGTCINSGTFWYANAAFSISSDLVILILPMPLVWKLQIQRIQKIALVIVFALGGFVVITSCLRMTTIDIAATTTDQTFDIASTMWTIVEMNVAIVCACLPMLRPLIVKFFPRLMPKSSSNGNARGAGFGTHYGSNGYKLSNHSRAVDDHMATSHSHAVGGAGVGQSSLVPGSDQEDEWSGADGKDGITMTSIRKADPETGSEEYILHDDKQKQHPVSPLDRDRGMAIHKMVQYSVEYSKDGNNAPY</sequence>
<dbReference type="Proteomes" id="UP001201980">
    <property type="component" value="Unassembled WGS sequence"/>
</dbReference>
<dbReference type="EMBL" id="JAKWBI020001122">
    <property type="protein sequence ID" value="KAJ2891353.1"/>
    <property type="molecule type" value="Genomic_DNA"/>
</dbReference>
<gene>
    <name evidence="9" type="ORF">MKZ38_000557</name>
</gene>
<evidence type="ECO:0000313" key="10">
    <source>
        <dbReference type="Proteomes" id="UP001201980"/>
    </source>
</evidence>
<dbReference type="Pfam" id="PF20684">
    <property type="entry name" value="Fung_rhodopsin"/>
    <property type="match status" value="1"/>
</dbReference>
<evidence type="ECO:0000256" key="5">
    <source>
        <dbReference type="ARBA" id="ARBA00038359"/>
    </source>
</evidence>
<evidence type="ECO:0000256" key="2">
    <source>
        <dbReference type="ARBA" id="ARBA00022692"/>
    </source>
</evidence>
<evidence type="ECO:0000256" key="1">
    <source>
        <dbReference type="ARBA" id="ARBA00004141"/>
    </source>
</evidence>
<evidence type="ECO:0000313" key="9">
    <source>
        <dbReference type="EMBL" id="KAJ2891353.1"/>
    </source>
</evidence>
<keyword evidence="2 7" id="KW-0812">Transmembrane</keyword>
<keyword evidence="10" id="KW-1185">Reference proteome</keyword>
<feature type="transmembrane region" description="Helical" evidence="7">
    <location>
        <begin position="94"/>
        <end position="117"/>
    </location>
</feature>
<dbReference type="PANTHER" id="PTHR33048:SF55">
    <property type="entry name" value="INTEGRAL MEMBRANE PROTEIN"/>
    <property type="match status" value="1"/>
</dbReference>